<dbReference type="AlphaFoldDB" id="A0AAJ2P4H0"/>
<keyword evidence="1" id="KW-0812">Transmembrane</keyword>
<dbReference type="RefSeq" id="WP_318053042.1">
    <property type="nucleotide sequence ID" value="NZ_JAWPFE010000014.1"/>
</dbReference>
<evidence type="ECO:0000313" key="4">
    <source>
        <dbReference type="EMBL" id="MDW2908581.1"/>
    </source>
</evidence>
<feature type="domain" description="AAA+ ATPase" evidence="2">
    <location>
        <begin position="503"/>
        <end position="812"/>
    </location>
</feature>
<dbReference type="NCBIfam" id="NF045975">
    <property type="entry name" value="VirB4_plasma"/>
    <property type="match status" value="1"/>
</dbReference>
<feature type="transmembrane region" description="Helical" evidence="1">
    <location>
        <begin position="21"/>
        <end position="43"/>
    </location>
</feature>
<feature type="transmembrane region" description="Helical" evidence="1">
    <location>
        <begin position="49"/>
        <end position="69"/>
    </location>
</feature>
<dbReference type="Proteomes" id="UP001275471">
    <property type="component" value="Unassembled WGS sequence"/>
</dbReference>
<gene>
    <name evidence="4" type="ORF">R7V75_02480</name>
    <name evidence="3" type="ORF">R7W54_02475</name>
</gene>
<evidence type="ECO:0000259" key="2">
    <source>
        <dbReference type="SMART" id="SM00382"/>
    </source>
</evidence>
<dbReference type="PANTHER" id="PTHR30121:SF6">
    <property type="entry name" value="SLR6007 PROTEIN"/>
    <property type="match status" value="1"/>
</dbReference>
<name>A0AAJ2P4H0_9BACT</name>
<dbReference type="InterPro" id="IPR051162">
    <property type="entry name" value="T4SS_component"/>
</dbReference>
<dbReference type="InterPro" id="IPR003593">
    <property type="entry name" value="AAA+_ATPase"/>
</dbReference>
<dbReference type="Proteomes" id="UP001281777">
    <property type="component" value="Unassembled WGS sequence"/>
</dbReference>
<comment type="caution">
    <text evidence="3">The sequence shown here is derived from an EMBL/GenBank/DDBJ whole genome shotgun (WGS) entry which is preliminary data.</text>
</comment>
<dbReference type="CDD" id="cd01127">
    <property type="entry name" value="TrwB_TraG_TraD_VirD4"/>
    <property type="match status" value="1"/>
</dbReference>
<dbReference type="InterPro" id="IPR027417">
    <property type="entry name" value="P-loop_NTPase"/>
</dbReference>
<evidence type="ECO:0000313" key="6">
    <source>
        <dbReference type="Proteomes" id="UP001281777"/>
    </source>
</evidence>
<sequence length="884" mass="102022">MKKQVQNKPIQKIKVLFFKNFSIADLLVLFAIVVFCLVCSFAINTQLHFLLKILIFLILFSFLGLPMIFHFPKFKARGWQILFYWFKYISMPRKYSSSASGSTNSKNLIPYLSINKNYIETDGGWIGGLKLKGIEIFSYDEDQQKSILLQFANLINNINQKISIVKIAKQNNIETNQEHLQKNFNICTNNLGEKLCDSYEEDLNYTFEGQMKFSYYLIVHNERENELTFEINILKQKLAHIEIEAEKLKIDELLNLAVGILNPFDKFSKEQIENLVENPTRENIQSAFSLSEIRWKPTYFQSMNKYFSIQGVSELPLELPPYWANNFFNSQSNIVWHIQKLSDREKDKILNRAYSILSLNSEETNASVLNRRKNQLEQEAIENVVDVAASGQNIFFSTFLFVNQANSKDALKNIERENEQIVKNSGSIIHTLIFNQLNAYVNSFFKYTDTLKERIEMPSNNIAWGFPFSTREFNDNNYNILGTNFSDGTPLFFDQFYQKSSRKNSNLFILGTSGSGKTTITKKLVTYNIGVGNSVIILDPQNEYTKIGKNLRANIIHLNSSGLTVFNPLQIRKTFNPNSNETEEIFSNPDLIALHISKLETFFKIIFPSLKNVHFIAILNSLKILYQSYGFFEINNKDITKLKNNEYPIISDLIQTIKKTDFDYLSENDKKVLIASFETDFGQYSVLGRMFNNISNAENLNSNFTIFNVASLMNLEKRVYQAAFFLALSFIQGQISDFYQENDKKIVLVVDEGHKFVDESNLFALNFLFDTAKTIRKYNGGLIITTQNPGDFAISGEAARKSEVIIENCQYSIFFNLKSKDIEKIDLLYRNVGGLSDEEKNFINLAQIGDMLLTVNTVDRFKLSSYYNNIEKELFFDKGDRLND</sequence>
<evidence type="ECO:0000313" key="5">
    <source>
        <dbReference type="Proteomes" id="UP001275471"/>
    </source>
</evidence>
<accession>A0AAJ2P4H0</accession>
<keyword evidence="5" id="KW-1185">Reference proteome</keyword>
<organism evidence="3 6">
    <name type="scientific">Mesomycoplasma ovipneumoniae</name>
    <dbReference type="NCBI Taxonomy" id="29562"/>
    <lineage>
        <taxon>Bacteria</taxon>
        <taxon>Bacillati</taxon>
        <taxon>Mycoplasmatota</taxon>
        <taxon>Mycoplasmoidales</taxon>
        <taxon>Metamycoplasmataceae</taxon>
        <taxon>Mesomycoplasma</taxon>
    </lineage>
</organism>
<dbReference type="SMART" id="SM00382">
    <property type="entry name" value="AAA"/>
    <property type="match status" value="1"/>
</dbReference>
<keyword evidence="1" id="KW-0472">Membrane</keyword>
<protein>
    <submittedName>
        <fullName evidence="3">DUF87 domain-containing protein</fullName>
    </submittedName>
</protein>
<dbReference type="PANTHER" id="PTHR30121">
    <property type="entry name" value="UNCHARACTERIZED PROTEIN YJGR-RELATED"/>
    <property type="match status" value="1"/>
</dbReference>
<evidence type="ECO:0000256" key="1">
    <source>
        <dbReference type="SAM" id="Phobius"/>
    </source>
</evidence>
<dbReference type="Gene3D" id="3.40.50.300">
    <property type="entry name" value="P-loop containing nucleotide triphosphate hydrolases"/>
    <property type="match status" value="1"/>
</dbReference>
<dbReference type="SUPFAM" id="SSF52540">
    <property type="entry name" value="P-loop containing nucleoside triphosphate hydrolases"/>
    <property type="match status" value="1"/>
</dbReference>
<proteinExistence type="predicted"/>
<reference evidence="3 5" key="1">
    <citation type="submission" date="2023-10" db="EMBL/GenBank/DDBJ databases">
        <title>Genome sequences of Mycoplasma ovipneumoniae isolated from goats.</title>
        <authorList>
            <person name="Spergser J."/>
        </authorList>
    </citation>
    <scope>NUCLEOTIDE SEQUENCE</scope>
    <source>
        <strain evidence="4 5">1N</strain>
        <strain evidence="3">5N</strain>
    </source>
</reference>
<keyword evidence="1" id="KW-1133">Transmembrane helix</keyword>
<dbReference type="InterPro" id="IPR043964">
    <property type="entry name" value="P-loop_TraG"/>
</dbReference>
<dbReference type="Pfam" id="PF19044">
    <property type="entry name" value="P-loop_TraG"/>
    <property type="match status" value="1"/>
</dbReference>
<dbReference type="EMBL" id="JAWPFF010000012">
    <property type="protein sequence ID" value="MDW2908581.1"/>
    <property type="molecule type" value="Genomic_DNA"/>
</dbReference>
<dbReference type="Gene3D" id="1.10.8.730">
    <property type="match status" value="1"/>
</dbReference>
<dbReference type="EMBL" id="JAWPFE010000014">
    <property type="protein sequence ID" value="MDW2892828.1"/>
    <property type="molecule type" value="Genomic_DNA"/>
</dbReference>
<evidence type="ECO:0000313" key="3">
    <source>
        <dbReference type="EMBL" id="MDW2892828.1"/>
    </source>
</evidence>